<feature type="non-terminal residue" evidence="14">
    <location>
        <position position="1"/>
    </location>
</feature>
<dbReference type="InterPro" id="IPR000719">
    <property type="entry name" value="Prot_kinase_dom"/>
</dbReference>
<accession>A0A851RD54</accession>
<feature type="binding site" evidence="12">
    <location>
        <position position="39"/>
    </location>
    <ligand>
        <name>ATP</name>
        <dbReference type="ChEBI" id="CHEBI:30616"/>
    </ligand>
</feature>
<keyword evidence="7 14" id="KW-0418">Kinase</keyword>
<feature type="non-terminal residue" evidence="14">
    <location>
        <position position="95"/>
    </location>
</feature>
<dbReference type="Gene3D" id="3.30.200.20">
    <property type="entry name" value="Phosphorylase Kinase, domain 1"/>
    <property type="match status" value="1"/>
</dbReference>
<evidence type="ECO:0000256" key="11">
    <source>
        <dbReference type="ARBA" id="ARBA00048679"/>
    </source>
</evidence>
<evidence type="ECO:0000256" key="4">
    <source>
        <dbReference type="ARBA" id="ARBA00022527"/>
    </source>
</evidence>
<dbReference type="PROSITE" id="PS50011">
    <property type="entry name" value="PROTEIN_KINASE_DOM"/>
    <property type="match status" value="1"/>
</dbReference>
<comment type="catalytic activity">
    <reaction evidence="11">
        <text>L-seryl-[protein] + ATP = O-phospho-L-seryl-[protein] + ADP + H(+)</text>
        <dbReference type="Rhea" id="RHEA:17989"/>
        <dbReference type="Rhea" id="RHEA-COMP:9863"/>
        <dbReference type="Rhea" id="RHEA-COMP:11604"/>
        <dbReference type="ChEBI" id="CHEBI:15378"/>
        <dbReference type="ChEBI" id="CHEBI:29999"/>
        <dbReference type="ChEBI" id="CHEBI:30616"/>
        <dbReference type="ChEBI" id="CHEBI:83421"/>
        <dbReference type="ChEBI" id="CHEBI:456216"/>
        <dbReference type="EC" id="2.7.11.1"/>
    </reaction>
</comment>
<evidence type="ECO:0000256" key="6">
    <source>
        <dbReference type="ARBA" id="ARBA00022741"/>
    </source>
</evidence>
<evidence type="ECO:0000259" key="13">
    <source>
        <dbReference type="PROSITE" id="PS50011"/>
    </source>
</evidence>
<dbReference type="PANTHER" id="PTHR22984:SF29">
    <property type="entry name" value="SERINE_THREONINE-PROTEIN KINASE PIM-1"/>
    <property type="match status" value="1"/>
</dbReference>
<dbReference type="GO" id="GO:0004674">
    <property type="term" value="F:protein serine/threonine kinase activity"/>
    <property type="evidence" value="ECO:0007669"/>
    <property type="project" value="UniProtKB-KW"/>
</dbReference>
<dbReference type="EMBL" id="WBND01001607">
    <property type="protein sequence ID" value="NXC91632.1"/>
    <property type="molecule type" value="Genomic_DNA"/>
</dbReference>
<keyword evidence="15" id="KW-1185">Reference proteome</keyword>
<sequence length="95" mass="10168">AGKAQQGLKEQNQLGSLLGHGGFGSVWPAAALGLQVAIKRVPRNRICPWGELPGGTRAPLEMVLLDKVSTGSPGVIQLLEWLELPRNIVMVLEHP</sequence>
<evidence type="ECO:0000256" key="1">
    <source>
        <dbReference type="ARBA" id="ARBA00001946"/>
    </source>
</evidence>
<dbReference type="InterPro" id="IPR051138">
    <property type="entry name" value="PIM_Ser/Thr_kinase"/>
</dbReference>
<dbReference type="PANTHER" id="PTHR22984">
    <property type="entry name" value="SERINE/THREONINE-PROTEIN KINASE PIM"/>
    <property type="match status" value="1"/>
</dbReference>
<dbReference type="PROSITE" id="PS00107">
    <property type="entry name" value="PROTEIN_KINASE_ATP"/>
    <property type="match status" value="1"/>
</dbReference>
<organism evidence="14 15">
    <name type="scientific">Tychaedon coryphoeus</name>
    <name type="common">Karoo scrub-robin</name>
    <name type="synonym">Erythropygia coryphaeus</name>
    <dbReference type="NCBI Taxonomy" id="614051"/>
    <lineage>
        <taxon>Eukaryota</taxon>
        <taxon>Metazoa</taxon>
        <taxon>Chordata</taxon>
        <taxon>Craniata</taxon>
        <taxon>Vertebrata</taxon>
        <taxon>Euteleostomi</taxon>
        <taxon>Archelosauria</taxon>
        <taxon>Archosauria</taxon>
        <taxon>Dinosauria</taxon>
        <taxon>Saurischia</taxon>
        <taxon>Theropoda</taxon>
        <taxon>Coelurosauria</taxon>
        <taxon>Aves</taxon>
        <taxon>Neognathae</taxon>
        <taxon>Neoaves</taxon>
        <taxon>Telluraves</taxon>
        <taxon>Australaves</taxon>
        <taxon>Passeriformes</taxon>
        <taxon>Muscicapidae</taxon>
        <taxon>Cercotrichas</taxon>
    </lineage>
</organism>
<comment type="similarity">
    <text evidence="2">Belongs to the protein kinase superfamily. CAMK Ser/Thr protein kinase family. PIM subfamily.</text>
</comment>
<keyword evidence="9" id="KW-0460">Magnesium</keyword>
<evidence type="ECO:0000313" key="14">
    <source>
        <dbReference type="EMBL" id="NXC91632.1"/>
    </source>
</evidence>
<gene>
    <name evidence="14" type="primary">Pim1_2</name>
    <name evidence="14" type="ORF">CERCOR_R11659</name>
</gene>
<keyword evidence="8 12" id="KW-0067">ATP-binding</keyword>
<comment type="catalytic activity">
    <reaction evidence="10">
        <text>L-threonyl-[protein] + ATP = O-phospho-L-threonyl-[protein] + ADP + H(+)</text>
        <dbReference type="Rhea" id="RHEA:46608"/>
        <dbReference type="Rhea" id="RHEA-COMP:11060"/>
        <dbReference type="Rhea" id="RHEA-COMP:11605"/>
        <dbReference type="ChEBI" id="CHEBI:15378"/>
        <dbReference type="ChEBI" id="CHEBI:30013"/>
        <dbReference type="ChEBI" id="CHEBI:30616"/>
        <dbReference type="ChEBI" id="CHEBI:61977"/>
        <dbReference type="ChEBI" id="CHEBI:456216"/>
        <dbReference type="EC" id="2.7.11.1"/>
    </reaction>
</comment>
<dbReference type="SUPFAM" id="SSF56112">
    <property type="entry name" value="Protein kinase-like (PK-like)"/>
    <property type="match status" value="1"/>
</dbReference>
<dbReference type="Proteomes" id="UP000631545">
    <property type="component" value="Unassembled WGS sequence"/>
</dbReference>
<reference evidence="14" key="1">
    <citation type="submission" date="2019-09" db="EMBL/GenBank/DDBJ databases">
        <title>Bird 10,000 Genomes (B10K) Project - Family phase.</title>
        <authorList>
            <person name="Zhang G."/>
        </authorList>
    </citation>
    <scope>NUCLEOTIDE SEQUENCE</scope>
    <source>
        <strain evidence="14">OUT-0024</strain>
        <tissue evidence="14">Muscle</tissue>
    </source>
</reference>
<dbReference type="EC" id="2.7.11.1" evidence="3"/>
<evidence type="ECO:0000256" key="5">
    <source>
        <dbReference type="ARBA" id="ARBA00022679"/>
    </source>
</evidence>
<proteinExistence type="inferred from homology"/>
<comment type="caution">
    <text evidence="14">The sequence shown here is derived from an EMBL/GenBank/DDBJ whole genome shotgun (WGS) entry which is preliminary data.</text>
</comment>
<evidence type="ECO:0000256" key="10">
    <source>
        <dbReference type="ARBA" id="ARBA00047899"/>
    </source>
</evidence>
<evidence type="ECO:0000256" key="8">
    <source>
        <dbReference type="ARBA" id="ARBA00022840"/>
    </source>
</evidence>
<evidence type="ECO:0000256" key="12">
    <source>
        <dbReference type="PROSITE-ProRule" id="PRU10141"/>
    </source>
</evidence>
<comment type="cofactor">
    <cofactor evidence="1">
        <name>Mg(2+)</name>
        <dbReference type="ChEBI" id="CHEBI:18420"/>
    </cofactor>
</comment>
<evidence type="ECO:0000256" key="7">
    <source>
        <dbReference type="ARBA" id="ARBA00022777"/>
    </source>
</evidence>
<dbReference type="AlphaFoldDB" id="A0A851RD54"/>
<dbReference type="InterPro" id="IPR011009">
    <property type="entry name" value="Kinase-like_dom_sf"/>
</dbReference>
<evidence type="ECO:0000256" key="2">
    <source>
        <dbReference type="ARBA" id="ARBA00005505"/>
    </source>
</evidence>
<keyword evidence="6 12" id="KW-0547">Nucleotide-binding</keyword>
<keyword evidence="5" id="KW-0808">Transferase</keyword>
<dbReference type="InterPro" id="IPR017441">
    <property type="entry name" value="Protein_kinase_ATP_BS"/>
</dbReference>
<dbReference type="GO" id="GO:0005524">
    <property type="term" value="F:ATP binding"/>
    <property type="evidence" value="ECO:0007669"/>
    <property type="project" value="UniProtKB-UniRule"/>
</dbReference>
<evidence type="ECO:0000256" key="9">
    <source>
        <dbReference type="ARBA" id="ARBA00022842"/>
    </source>
</evidence>
<feature type="domain" description="Protein kinase" evidence="13">
    <location>
        <begin position="12"/>
        <end position="95"/>
    </location>
</feature>
<keyword evidence="4" id="KW-0723">Serine/threonine-protein kinase</keyword>
<dbReference type="GO" id="GO:0005737">
    <property type="term" value="C:cytoplasm"/>
    <property type="evidence" value="ECO:0007669"/>
    <property type="project" value="TreeGrafter"/>
</dbReference>
<evidence type="ECO:0000313" key="15">
    <source>
        <dbReference type="Proteomes" id="UP000631545"/>
    </source>
</evidence>
<protein>
    <recommendedName>
        <fullName evidence="3">non-specific serine/threonine protein kinase</fullName>
        <ecNumber evidence="3">2.7.11.1</ecNumber>
    </recommendedName>
</protein>
<name>A0A851RD54_TYCCO</name>
<evidence type="ECO:0000256" key="3">
    <source>
        <dbReference type="ARBA" id="ARBA00012513"/>
    </source>
</evidence>